<dbReference type="InterPro" id="IPR007896">
    <property type="entry name" value="BTP_bacteria"/>
</dbReference>
<feature type="transmembrane region" description="Helical" evidence="1">
    <location>
        <begin position="41"/>
        <end position="62"/>
    </location>
</feature>
<accession>A0AAW7DT17</accession>
<dbReference type="Pfam" id="PF05232">
    <property type="entry name" value="BTP"/>
    <property type="match status" value="2"/>
</dbReference>
<reference evidence="3" key="1">
    <citation type="submission" date="2020-06" db="EMBL/GenBank/DDBJ databases">
        <authorList>
            <person name="Dong N."/>
        </authorList>
    </citation>
    <scope>NUCLEOTIDE SEQUENCE</scope>
    <source>
        <strain evidence="3">DF46-2-2</strain>
    </source>
</reference>
<evidence type="ECO:0000313" key="4">
    <source>
        <dbReference type="Proteomes" id="UP001173465"/>
    </source>
</evidence>
<reference evidence="3" key="2">
    <citation type="journal article" date="2022" name="Sci. Total Environ.">
        <title>Prevalence, transmission, and molecular epidemiology of tet(X)-positive bacteria among humans, animals, and environmental niches in China: An epidemiological, and genomic-based study.</title>
        <authorList>
            <person name="Dong N."/>
            <person name="Zeng Y."/>
            <person name="Cai C."/>
            <person name="Sun C."/>
            <person name="Lu J."/>
            <person name="Liu C."/>
            <person name="Zhou H."/>
            <person name="Sun Q."/>
            <person name="Shu L."/>
            <person name="Wang H."/>
            <person name="Wang Y."/>
            <person name="Wang S."/>
            <person name="Wu C."/>
            <person name="Chan E.W."/>
            <person name="Chen G."/>
            <person name="Shen Z."/>
            <person name="Chen S."/>
            <person name="Zhang R."/>
        </authorList>
    </citation>
    <scope>NUCLEOTIDE SEQUENCE</scope>
    <source>
        <strain evidence="3">DF46-2-2</strain>
    </source>
</reference>
<keyword evidence="1" id="KW-0812">Transmembrane</keyword>
<organism evidence="3 4">
    <name type="scientific">Thiopseudomonas alkaliphila</name>
    <dbReference type="NCBI Taxonomy" id="1697053"/>
    <lineage>
        <taxon>Bacteria</taxon>
        <taxon>Pseudomonadati</taxon>
        <taxon>Pseudomonadota</taxon>
        <taxon>Gammaproteobacteria</taxon>
        <taxon>Pseudomonadales</taxon>
        <taxon>Pseudomonadaceae</taxon>
        <taxon>Thiopseudomonas</taxon>
    </lineage>
</organism>
<feature type="transmembrane region" description="Helical" evidence="1">
    <location>
        <begin position="83"/>
        <end position="102"/>
    </location>
</feature>
<keyword evidence="1" id="KW-1133">Transmembrane helix</keyword>
<dbReference type="Proteomes" id="UP001173465">
    <property type="component" value="Unassembled WGS sequence"/>
</dbReference>
<name>A0AAW7DT17_9GAMM</name>
<gene>
    <name evidence="3" type="ORF">HX099_09940</name>
</gene>
<protein>
    <submittedName>
        <fullName evidence="3">PACE efflux transporter</fullName>
    </submittedName>
</protein>
<feature type="domain" description="Chlorhexidine efflux transporter" evidence="2">
    <location>
        <begin position="5"/>
        <end position="67"/>
    </location>
</feature>
<feature type="domain" description="Chlorhexidine efflux transporter" evidence="2">
    <location>
        <begin position="74"/>
        <end position="136"/>
    </location>
</feature>
<feature type="transmembrane region" description="Helical" evidence="1">
    <location>
        <begin position="114"/>
        <end position="137"/>
    </location>
</feature>
<sequence length="148" mass="17227">MIYLRPVTRRIVYVALFEAFAILLSTLLLMLLSGGDAQESLPVAVAVSVIAVVWNYIFNSLFEWWESTRNYPERTVAIRMAHASLFELGLMLLTIPLYMWWYQVGPLRALVMEATILIFFLFYTFIFTWGFDLVFALPERQEEQALES</sequence>
<proteinExistence type="predicted"/>
<evidence type="ECO:0000313" key="3">
    <source>
        <dbReference type="EMBL" id="MDM1696974.1"/>
    </source>
</evidence>
<comment type="caution">
    <text evidence="3">The sequence shown here is derived from an EMBL/GenBank/DDBJ whole genome shotgun (WGS) entry which is preliminary data.</text>
</comment>
<dbReference type="NCBIfam" id="NF033664">
    <property type="entry name" value="PACE_transport"/>
    <property type="match status" value="1"/>
</dbReference>
<evidence type="ECO:0000256" key="1">
    <source>
        <dbReference type="SAM" id="Phobius"/>
    </source>
</evidence>
<dbReference type="EMBL" id="JACANB010000006">
    <property type="protein sequence ID" value="MDM1696974.1"/>
    <property type="molecule type" value="Genomic_DNA"/>
</dbReference>
<keyword evidence="1" id="KW-0472">Membrane</keyword>
<evidence type="ECO:0000259" key="2">
    <source>
        <dbReference type="Pfam" id="PF05232"/>
    </source>
</evidence>
<dbReference type="AlphaFoldDB" id="A0AAW7DT17"/>
<feature type="transmembrane region" description="Helical" evidence="1">
    <location>
        <begin position="12"/>
        <end position="35"/>
    </location>
</feature>
<dbReference type="InterPro" id="IPR058208">
    <property type="entry name" value="PACE"/>
</dbReference>